<dbReference type="Proteomes" id="UP000728185">
    <property type="component" value="Unassembled WGS sequence"/>
</dbReference>
<evidence type="ECO:0000259" key="1">
    <source>
        <dbReference type="Pfam" id="PF25013"/>
    </source>
</evidence>
<dbReference type="Gene3D" id="3.80.10.10">
    <property type="entry name" value="Ribonuclease Inhibitor"/>
    <property type="match status" value="1"/>
</dbReference>
<reference evidence="2" key="1">
    <citation type="submission" date="2019-05" db="EMBL/GenBank/DDBJ databases">
        <title>Annotation for the trematode Fasciolopsis buski.</title>
        <authorList>
            <person name="Choi Y.-J."/>
        </authorList>
    </citation>
    <scope>NUCLEOTIDE SEQUENCE</scope>
    <source>
        <strain evidence="2">HT</strain>
        <tissue evidence="2">Whole worm</tissue>
    </source>
</reference>
<gene>
    <name evidence="2" type="ORF">FBUS_11355</name>
</gene>
<dbReference type="PANTHER" id="PTHR12904:SF22">
    <property type="entry name" value="ZYG-11 FAMILY MEMBER B, CELL CYCLE REGULATOR"/>
    <property type="match status" value="1"/>
</dbReference>
<dbReference type="AlphaFoldDB" id="A0A8E0S7Q0"/>
<keyword evidence="3" id="KW-1185">Reference proteome</keyword>
<sequence>MDLVSPVIKEANIGPASLRVLREFQLSNLSAMNLPEVNLNSIIGCLGEWTVRNLRSLNISGTSILCETNLPILVALGRFKSLQVLNVSRTEFTTQCLQIVADDLPNLQYLNISRTRVTDIYPLLSIRDRLLGLVMHRLELERREEIERLLSAVVELHQLRTLDVSDKPRTSGVRFPAVDRLCSPTALPHLMHIDLSGNQFCLRLDDARYHV</sequence>
<dbReference type="Pfam" id="PF25013">
    <property type="entry name" value="LRR_Zer-1"/>
    <property type="match status" value="1"/>
</dbReference>
<evidence type="ECO:0000313" key="2">
    <source>
        <dbReference type="EMBL" id="KAA0199178.1"/>
    </source>
</evidence>
<name>A0A8E0S7Q0_9TREM</name>
<dbReference type="InterPro" id="IPR032675">
    <property type="entry name" value="LRR_dom_sf"/>
</dbReference>
<dbReference type="InterPro" id="IPR056845">
    <property type="entry name" value="LRR_Zer-1"/>
</dbReference>
<dbReference type="GO" id="GO:0031462">
    <property type="term" value="C:Cul2-RING ubiquitin ligase complex"/>
    <property type="evidence" value="ECO:0007669"/>
    <property type="project" value="TreeGrafter"/>
</dbReference>
<dbReference type="EMBL" id="LUCM01001274">
    <property type="protein sequence ID" value="KAA0199178.1"/>
    <property type="molecule type" value="Genomic_DNA"/>
</dbReference>
<accession>A0A8E0S7Q0</accession>
<dbReference type="OrthoDB" id="5783533at2759"/>
<dbReference type="InterPro" id="IPR051341">
    <property type="entry name" value="Zyg-11_UBL_adapter"/>
</dbReference>
<protein>
    <recommendedName>
        <fullName evidence="1">Zer-1-like leucine-rich repeats region domain-containing protein</fullName>
    </recommendedName>
</protein>
<feature type="domain" description="Zer-1-like leucine-rich repeats region" evidence="1">
    <location>
        <begin position="100"/>
        <end position="199"/>
    </location>
</feature>
<proteinExistence type="predicted"/>
<dbReference type="SUPFAM" id="SSF52047">
    <property type="entry name" value="RNI-like"/>
    <property type="match status" value="1"/>
</dbReference>
<comment type="caution">
    <text evidence="2">The sequence shown here is derived from an EMBL/GenBank/DDBJ whole genome shotgun (WGS) entry which is preliminary data.</text>
</comment>
<organism evidence="2 3">
    <name type="scientific">Fasciolopsis buskii</name>
    <dbReference type="NCBI Taxonomy" id="27845"/>
    <lineage>
        <taxon>Eukaryota</taxon>
        <taxon>Metazoa</taxon>
        <taxon>Spiralia</taxon>
        <taxon>Lophotrochozoa</taxon>
        <taxon>Platyhelminthes</taxon>
        <taxon>Trematoda</taxon>
        <taxon>Digenea</taxon>
        <taxon>Plagiorchiida</taxon>
        <taxon>Echinostomata</taxon>
        <taxon>Echinostomatoidea</taxon>
        <taxon>Fasciolidae</taxon>
        <taxon>Fasciolopsis</taxon>
    </lineage>
</organism>
<evidence type="ECO:0000313" key="3">
    <source>
        <dbReference type="Proteomes" id="UP000728185"/>
    </source>
</evidence>
<dbReference type="PANTHER" id="PTHR12904">
    <property type="match status" value="1"/>
</dbReference>